<dbReference type="Proteomes" id="UP001162640">
    <property type="component" value="Unassembled WGS sequence"/>
</dbReference>
<feature type="compositionally biased region" description="Polar residues" evidence="1">
    <location>
        <begin position="11"/>
        <end position="21"/>
    </location>
</feature>
<dbReference type="GO" id="GO:0005634">
    <property type="term" value="C:nucleus"/>
    <property type="evidence" value="ECO:0007669"/>
    <property type="project" value="TreeGrafter"/>
</dbReference>
<dbReference type="GO" id="GO:0006606">
    <property type="term" value="P:protein import into nucleus"/>
    <property type="evidence" value="ECO:0007669"/>
    <property type="project" value="TreeGrafter"/>
</dbReference>
<comment type="caution">
    <text evidence="3">The sequence shown here is derived from an EMBL/GenBank/DDBJ whole genome shotgun (WGS) entry which is preliminary data.</text>
</comment>
<evidence type="ECO:0000259" key="2">
    <source>
        <dbReference type="Pfam" id="PF14766"/>
    </source>
</evidence>
<dbReference type="InterPro" id="IPR028156">
    <property type="entry name" value="RIP"/>
</dbReference>
<feature type="compositionally biased region" description="Gly residues" evidence="1">
    <location>
        <begin position="83"/>
        <end position="95"/>
    </location>
</feature>
<feature type="domain" description="RPA-interacting protein N-terminal" evidence="2">
    <location>
        <begin position="27"/>
        <end position="63"/>
    </location>
</feature>
<feature type="compositionally biased region" description="Basic and acidic residues" evidence="1">
    <location>
        <begin position="34"/>
        <end position="54"/>
    </location>
</feature>
<gene>
    <name evidence="3" type="ORF">TL16_g06951</name>
</gene>
<dbReference type="AlphaFoldDB" id="A0A9W7AN59"/>
<feature type="region of interest" description="Disordered" evidence="1">
    <location>
        <begin position="1"/>
        <end position="100"/>
    </location>
</feature>
<organism evidence="3 4">
    <name type="scientific">Triparma laevis f. inornata</name>
    <dbReference type="NCBI Taxonomy" id="1714386"/>
    <lineage>
        <taxon>Eukaryota</taxon>
        <taxon>Sar</taxon>
        <taxon>Stramenopiles</taxon>
        <taxon>Ochrophyta</taxon>
        <taxon>Bolidophyceae</taxon>
        <taxon>Parmales</taxon>
        <taxon>Triparmaceae</taxon>
        <taxon>Triparma</taxon>
    </lineage>
</organism>
<dbReference type="PANTHER" id="PTHR31742">
    <property type="entry name" value="RPA-INTERACTING PROTEIN RPAIN"/>
    <property type="match status" value="1"/>
</dbReference>
<evidence type="ECO:0000313" key="3">
    <source>
        <dbReference type="EMBL" id="GMH76041.1"/>
    </source>
</evidence>
<feature type="compositionally biased region" description="Acidic residues" evidence="1">
    <location>
        <begin position="132"/>
        <end position="145"/>
    </location>
</feature>
<dbReference type="Pfam" id="PF14766">
    <property type="entry name" value="RPA_interact_N"/>
    <property type="match status" value="1"/>
</dbReference>
<reference evidence="4" key="1">
    <citation type="journal article" date="2023" name="Commun. Biol.">
        <title>Genome analysis of Parmales, the sister group of diatoms, reveals the evolutionary specialization of diatoms from phago-mixotrophs to photoautotrophs.</title>
        <authorList>
            <person name="Ban H."/>
            <person name="Sato S."/>
            <person name="Yoshikawa S."/>
            <person name="Yamada K."/>
            <person name="Nakamura Y."/>
            <person name="Ichinomiya M."/>
            <person name="Sato N."/>
            <person name="Blanc-Mathieu R."/>
            <person name="Endo H."/>
            <person name="Kuwata A."/>
            <person name="Ogata H."/>
        </authorList>
    </citation>
    <scope>NUCLEOTIDE SEQUENCE [LARGE SCALE GENOMIC DNA]</scope>
</reference>
<feature type="compositionally biased region" description="Acidic residues" evidence="1">
    <location>
        <begin position="158"/>
        <end position="175"/>
    </location>
</feature>
<proteinExistence type="predicted"/>
<feature type="compositionally biased region" description="Low complexity" evidence="1">
    <location>
        <begin position="146"/>
        <end position="157"/>
    </location>
</feature>
<protein>
    <recommendedName>
        <fullName evidence="2">RPA-interacting protein N-terminal domain-containing protein</fullName>
    </recommendedName>
</protein>
<accession>A0A9W7AN59</accession>
<name>A0A9W7AN59_9STRA</name>
<feature type="region of interest" description="Disordered" evidence="1">
    <location>
        <begin position="131"/>
        <end position="175"/>
    </location>
</feature>
<dbReference type="PANTHER" id="PTHR31742:SF1">
    <property type="entry name" value="RPA-INTERACTING PROTEIN"/>
    <property type="match status" value="1"/>
</dbReference>
<sequence length="236" mass="26206">MNNPPPPRALPQSSLDPTIGSTEKVRRAAPKSQNRPDLKKVLKERCLKRAREQRQNIMNKRRSTPSPLGNPLSRENLFSPIAGGWGGKGGSGGSDTNGNVASAKELLDEELRMEGAGAGAGAGGLKRRIDLVAEEELGEDQDQDQAEPMSQSQSQQSFEDDQWGNDEWGDNFETVSEEEYAQLLEEIEREMREDEEIMLREYEEIFVGAEYEYVEQLGGEFEGGGENSVLCPICER</sequence>
<evidence type="ECO:0000256" key="1">
    <source>
        <dbReference type="SAM" id="MobiDB-lite"/>
    </source>
</evidence>
<evidence type="ECO:0000313" key="4">
    <source>
        <dbReference type="Proteomes" id="UP001162640"/>
    </source>
</evidence>
<dbReference type="InterPro" id="IPR028158">
    <property type="entry name" value="RPA_interact_N_dom"/>
</dbReference>
<dbReference type="EMBL" id="BLQM01000215">
    <property type="protein sequence ID" value="GMH76041.1"/>
    <property type="molecule type" value="Genomic_DNA"/>
</dbReference>